<protein>
    <submittedName>
        <fullName evidence="4">Neuropeptide-Like Protein</fullName>
    </submittedName>
</protein>
<keyword evidence="3" id="KW-1185">Reference proteome</keyword>
<evidence type="ECO:0000313" key="2">
    <source>
        <dbReference type="EMBL" id="VDD97464.1"/>
    </source>
</evidence>
<feature type="signal peptide" evidence="1">
    <location>
        <begin position="1"/>
        <end position="21"/>
    </location>
</feature>
<feature type="chain" id="PRO_5043123109" evidence="1">
    <location>
        <begin position="22"/>
        <end position="143"/>
    </location>
</feature>
<evidence type="ECO:0000313" key="3">
    <source>
        <dbReference type="Proteomes" id="UP000274131"/>
    </source>
</evidence>
<sequence length="143" mass="16433">MDFCFTLKLGVTFSIIMMATALEQSNDRLMSSYFPVYIDDETDGGYPFLLKYPYLAYLAPYDQGMPQLSKRVEKKDVDGKSDLNFRPSAFRFGKRGSVYSDDTAAGIPYLVKQSFYKFPQKRNSQSNRLGKKNMPGIIRFGRR</sequence>
<dbReference type="OrthoDB" id="5773473at2759"/>
<dbReference type="WBParaSite" id="EVEC_0001306101-mRNA-1">
    <property type="protein sequence ID" value="EVEC_0001306101-mRNA-1"/>
    <property type="gene ID" value="EVEC_0001306101"/>
</dbReference>
<evidence type="ECO:0000313" key="4">
    <source>
        <dbReference type="WBParaSite" id="EVEC_0001306101-mRNA-1"/>
    </source>
</evidence>
<name>A0A0N4VPW9_ENTVE</name>
<gene>
    <name evidence="2" type="ORF">EVEC_LOCUS12215</name>
</gene>
<keyword evidence="1" id="KW-0732">Signal</keyword>
<proteinExistence type="predicted"/>
<dbReference type="EMBL" id="UXUI01013780">
    <property type="protein sequence ID" value="VDD97464.1"/>
    <property type="molecule type" value="Genomic_DNA"/>
</dbReference>
<dbReference type="Proteomes" id="UP000274131">
    <property type="component" value="Unassembled WGS sequence"/>
</dbReference>
<dbReference type="AlphaFoldDB" id="A0A0N4VPW9"/>
<organism evidence="4">
    <name type="scientific">Enterobius vermicularis</name>
    <name type="common">Human pinworm</name>
    <dbReference type="NCBI Taxonomy" id="51028"/>
    <lineage>
        <taxon>Eukaryota</taxon>
        <taxon>Metazoa</taxon>
        <taxon>Ecdysozoa</taxon>
        <taxon>Nematoda</taxon>
        <taxon>Chromadorea</taxon>
        <taxon>Rhabditida</taxon>
        <taxon>Spirurina</taxon>
        <taxon>Oxyuridomorpha</taxon>
        <taxon>Oxyuroidea</taxon>
        <taxon>Oxyuridae</taxon>
        <taxon>Enterobius</taxon>
    </lineage>
</organism>
<evidence type="ECO:0000256" key="1">
    <source>
        <dbReference type="SAM" id="SignalP"/>
    </source>
</evidence>
<reference evidence="2 3" key="2">
    <citation type="submission" date="2018-10" db="EMBL/GenBank/DDBJ databases">
        <authorList>
            <consortium name="Pathogen Informatics"/>
        </authorList>
    </citation>
    <scope>NUCLEOTIDE SEQUENCE [LARGE SCALE GENOMIC DNA]</scope>
</reference>
<accession>A0A0N4VPW9</accession>
<reference evidence="4" key="1">
    <citation type="submission" date="2017-02" db="UniProtKB">
        <authorList>
            <consortium name="WormBaseParasite"/>
        </authorList>
    </citation>
    <scope>IDENTIFICATION</scope>
</reference>